<evidence type="ECO:0000313" key="3">
    <source>
        <dbReference type="Proteomes" id="UP000807353"/>
    </source>
</evidence>
<dbReference type="OrthoDB" id="3268478at2759"/>
<dbReference type="InterPro" id="IPR059179">
    <property type="entry name" value="MLKL-like_MCAfunc"/>
</dbReference>
<protein>
    <recommendedName>
        <fullName evidence="4">Protein kinase domain-containing protein</fullName>
    </recommendedName>
</protein>
<feature type="compositionally biased region" description="Basic and acidic residues" evidence="1">
    <location>
        <begin position="215"/>
        <end position="225"/>
    </location>
</feature>
<dbReference type="CDD" id="cd21037">
    <property type="entry name" value="MLKL_NTD"/>
    <property type="match status" value="1"/>
</dbReference>
<feature type="region of interest" description="Disordered" evidence="1">
    <location>
        <begin position="210"/>
        <end position="235"/>
    </location>
</feature>
<keyword evidence="3" id="KW-1185">Reference proteome</keyword>
<evidence type="ECO:0000313" key="2">
    <source>
        <dbReference type="EMBL" id="KAF9456391.1"/>
    </source>
</evidence>
<evidence type="ECO:0000256" key="1">
    <source>
        <dbReference type="SAM" id="MobiDB-lite"/>
    </source>
</evidence>
<organism evidence="2 3">
    <name type="scientific">Collybia nuda</name>
    <dbReference type="NCBI Taxonomy" id="64659"/>
    <lineage>
        <taxon>Eukaryota</taxon>
        <taxon>Fungi</taxon>
        <taxon>Dikarya</taxon>
        <taxon>Basidiomycota</taxon>
        <taxon>Agaricomycotina</taxon>
        <taxon>Agaricomycetes</taxon>
        <taxon>Agaricomycetidae</taxon>
        <taxon>Agaricales</taxon>
        <taxon>Tricholomatineae</taxon>
        <taxon>Clitocybaceae</taxon>
        <taxon>Collybia</taxon>
    </lineage>
</organism>
<gene>
    <name evidence="2" type="ORF">BDZ94DRAFT_1229713</name>
</gene>
<dbReference type="GO" id="GO:0007166">
    <property type="term" value="P:cell surface receptor signaling pathway"/>
    <property type="evidence" value="ECO:0007669"/>
    <property type="project" value="InterPro"/>
</dbReference>
<accession>A0A9P5XVQ9</accession>
<dbReference type="Proteomes" id="UP000807353">
    <property type="component" value="Unassembled WGS sequence"/>
</dbReference>
<dbReference type="AlphaFoldDB" id="A0A9P5XVQ9"/>
<dbReference type="EMBL" id="MU150430">
    <property type="protein sequence ID" value="KAF9456391.1"/>
    <property type="molecule type" value="Genomic_DNA"/>
</dbReference>
<sequence length="772" mass="87032">MPLRFIRVPRINTQDVLHLATSATVLTRELSAMSGFPPAVAAVSIVLLIFETIQVSTLSDLGDIFLARRCARILLDINLQMEGRWDSAPLSLLKNLERFQLTLTSIHAFMKIQCDAKWSRRFMQKTSIENALMDFTSQVNDTAQSFQVAALIDIHYAVSSISGGWRKSAGESDSPSRITFSSSPSTSPPPTYAITQGMAEARNGSSLYTVASPTETDHSDKRFDGTNHSGLMETGEGYSIENIPEESALELDNYGSRRYHQSEVRLKGKSRLRGGWWEGASVAEVNGQVSLIKRYEGTHAEATKSWLDDVRSLQNLRHPNLPQMVGFSAERAPTPFILLSNVQTRTPQALLLDTVVSRGLATGITLLLHFYQDVTDATSYVQRQLGLEDHRAQDFIGEAHYRISASGSIVMGLPYHRGRWVTVRSFNLTESLTGVVMSMLPRGNLVEYKRIDRLEEDETRRKITHLVALARGLLPTKNDPPELSPRVKALLSSDGGADLQYSQPKLTLRQVRLSNIEAKTHEHAWNENSCVQAHKFSVGDFGYVPKGKDFDEFIVLGNVFKDELAFFPTESRASGSQWCWKDLPIKRTEITPVSLPGNVKCWAITVPHGAQMDCQIIQYNTISNVSDAWQFFLHNCRFLADEFNIKPEDLMFITRAGTDQHDYIRDFRSGLQHPGFRHPIHEPFVHNQQRFSHQTTDVHHFSGRFEQHNSVPTVLYLMTSQDSEYNTYWTHEPIAVAKGISPPLLQSGWTYQIGWCTGFVSWIQLHSEDFLD</sequence>
<proteinExistence type="predicted"/>
<name>A0A9P5XVQ9_9AGAR</name>
<dbReference type="Gene3D" id="1.20.930.20">
    <property type="entry name" value="Adaptor protein Cbl, N-terminal domain"/>
    <property type="match status" value="1"/>
</dbReference>
<evidence type="ECO:0008006" key="4">
    <source>
        <dbReference type="Google" id="ProtNLM"/>
    </source>
</evidence>
<comment type="caution">
    <text evidence="2">The sequence shown here is derived from an EMBL/GenBank/DDBJ whole genome shotgun (WGS) entry which is preliminary data.</text>
</comment>
<reference evidence="2" key="1">
    <citation type="submission" date="2020-11" db="EMBL/GenBank/DDBJ databases">
        <authorList>
            <consortium name="DOE Joint Genome Institute"/>
            <person name="Ahrendt S."/>
            <person name="Riley R."/>
            <person name="Andreopoulos W."/>
            <person name="Labutti K."/>
            <person name="Pangilinan J."/>
            <person name="Ruiz-Duenas F.J."/>
            <person name="Barrasa J.M."/>
            <person name="Sanchez-Garcia M."/>
            <person name="Camarero S."/>
            <person name="Miyauchi S."/>
            <person name="Serrano A."/>
            <person name="Linde D."/>
            <person name="Babiker R."/>
            <person name="Drula E."/>
            <person name="Ayuso-Fernandez I."/>
            <person name="Pacheco R."/>
            <person name="Padilla G."/>
            <person name="Ferreira P."/>
            <person name="Barriuso J."/>
            <person name="Kellner H."/>
            <person name="Castanera R."/>
            <person name="Alfaro M."/>
            <person name="Ramirez L."/>
            <person name="Pisabarro A.G."/>
            <person name="Kuo A."/>
            <person name="Tritt A."/>
            <person name="Lipzen A."/>
            <person name="He G."/>
            <person name="Yan M."/>
            <person name="Ng V."/>
            <person name="Cullen D."/>
            <person name="Martin F."/>
            <person name="Rosso M.-N."/>
            <person name="Henrissat B."/>
            <person name="Hibbett D."/>
            <person name="Martinez A.T."/>
            <person name="Grigoriev I.V."/>
        </authorList>
    </citation>
    <scope>NUCLEOTIDE SEQUENCE</scope>
    <source>
        <strain evidence="2">CBS 247.69</strain>
    </source>
</reference>
<dbReference type="InterPro" id="IPR036537">
    <property type="entry name" value="Adaptor_Cbl_N_dom_sf"/>
</dbReference>
<feature type="region of interest" description="Disordered" evidence="1">
    <location>
        <begin position="166"/>
        <end position="193"/>
    </location>
</feature>
<feature type="compositionally biased region" description="Low complexity" evidence="1">
    <location>
        <begin position="172"/>
        <end position="185"/>
    </location>
</feature>